<sequence>MTRGRFTRKTTGEVVLPLVDRADSLIERTRGLLGRPAPAPGEGLLLRRCGAIHTIGMRYVIDLVFLDRQERVVGLTPALAPFRFSWHRQAAATVELRAGEIARLGLMKGEQWVWESL</sequence>
<accession>A0ABN6MBR2</accession>
<dbReference type="InterPro" id="IPR003795">
    <property type="entry name" value="DUF192"/>
</dbReference>
<dbReference type="Pfam" id="PF02643">
    <property type="entry name" value="DUF192"/>
    <property type="match status" value="1"/>
</dbReference>
<evidence type="ECO:0008006" key="3">
    <source>
        <dbReference type="Google" id="ProtNLM"/>
    </source>
</evidence>
<dbReference type="Proteomes" id="UP000830055">
    <property type="component" value="Chromosome"/>
</dbReference>
<dbReference type="EMBL" id="AP025516">
    <property type="protein sequence ID" value="BDD88922.1"/>
    <property type="molecule type" value="Genomic_DNA"/>
</dbReference>
<keyword evidence="2" id="KW-1185">Reference proteome</keyword>
<reference evidence="1 2" key="1">
    <citation type="submission" date="2022-01" db="EMBL/GenBank/DDBJ databases">
        <title>Desulfofustis limnae sp. nov., a novel mesophilic sulfate-reducing bacterium isolated from marsh soil.</title>
        <authorList>
            <person name="Watanabe M."/>
            <person name="Takahashi A."/>
            <person name="Kojima H."/>
            <person name="Fukui M."/>
        </authorList>
    </citation>
    <scope>NUCLEOTIDE SEQUENCE [LARGE SCALE GENOMIC DNA]</scope>
    <source>
        <strain evidence="1 2">PPLL</strain>
    </source>
</reference>
<proteinExistence type="predicted"/>
<dbReference type="Gene3D" id="2.60.120.1140">
    <property type="entry name" value="Protein of unknown function DUF192"/>
    <property type="match status" value="1"/>
</dbReference>
<evidence type="ECO:0000313" key="1">
    <source>
        <dbReference type="EMBL" id="BDD88922.1"/>
    </source>
</evidence>
<protein>
    <recommendedName>
        <fullName evidence="3">DUF192 domain-containing protein</fullName>
    </recommendedName>
</protein>
<organism evidence="1 2">
    <name type="scientific">Desulfofustis limnaeus</name>
    <dbReference type="NCBI Taxonomy" id="2740163"/>
    <lineage>
        <taxon>Bacteria</taxon>
        <taxon>Pseudomonadati</taxon>
        <taxon>Thermodesulfobacteriota</taxon>
        <taxon>Desulfobulbia</taxon>
        <taxon>Desulfobulbales</taxon>
        <taxon>Desulfocapsaceae</taxon>
        <taxon>Desulfofustis</taxon>
    </lineage>
</organism>
<evidence type="ECO:0000313" key="2">
    <source>
        <dbReference type="Proteomes" id="UP000830055"/>
    </source>
</evidence>
<name>A0ABN6MBR2_9BACT</name>
<dbReference type="InterPro" id="IPR038695">
    <property type="entry name" value="Saro_0823-like_sf"/>
</dbReference>
<gene>
    <name evidence="1" type="ORF">DPPLL_32870</name>
</gene>